<dbReference type="SUPFAM" id="SSF53213">
    <property type="entry name" value="LigB-like"/>
    <property type="match status" value="1"/>
</dbReference>
<gene>
    <name evidence="2" type="ORF">GYA93_07605</name>
</gene>
<reference evidence="2 3" key="1">
    <citation type="submission" date="2020-01" db="EMBL/GenBank/DDBJ databases">
        <title>Investigation of new actinobacteria for the biodesulphurisation of diesel fuel.</title>
        <authorList>
            <person name="Athi Narayanan S.M."/>
        </authorList>
    </citation>
    <scope>NUCLEOTIDE SEQUENCE [LARGE SCALE GENOMIC DNA]</scope>
    <source>
        <strain evidence="2 3">213E</strain>
    </source>
</reference>
<dbReference type="AlphaFoldDB" id="A0A7K3LMP0"/>
<comment type="caution">
    <text evidence="2">The sequence shown here is derived from an EMBL/GenBank/DDBJ whole genome shotgun (WGS) entry which is preliminary data.</text>
</comment>
<evidence type="ECO:0000313" key="2">
    <source>
        <dbReference type="EMBL" id="NDK89448.1"/>
    </source>
</evidence>
<protein>
    <submittedName>
        <fullName evidence="2">Uncharacterized protein</fullName>
    </submittedName>
</protein>
<accession>A0A7K3LMP0</accession>
<sequence length="276" mass="27305">MLASVVFVPSAPLLVPELAGPEATDTAPVRDAVLAAVTAATPGVSSWIAIGVADEGTGAIDGVGHADPDGPDPDGADPDGADLDCADRARIDAGQPASGTFARFGVDLPVRLSTRGVPTAPGPLDPRLPLSMLIAGWLRGQMGVESIRPVTVAPAADPAHCADIGAALASCVDSDPAPVGVLVVGDGATALSAKAPGGGLRAEAVALQQDIDGALGSADRGALARLTDADCRDVGVGGRPAWQVAAALVGDRPVRSDVHYAGAPFGVGYVVATWTP</sequence>
<dbReference type="EMBL" id="JAADZU010000017">
    <property type="protein sequence ID" value="NDK89448.1"/>
    <property type="molecule type" value="Genomic_DNA"/>
</dbReference>
<feature type="compositionally biased region" description="Acidic residues" evidence="1">
    <location>
        <begin position="69"/>
        <end position="83"/>
    </location>
</feature>
<organism evidence="2 3">
    <name type="scientific">Gordonia desulfuricans</name>
    <dbReference type="NCBI Taxonomy" id="89051"/>
    <lineage>
        <taxon>Bacteria</taxon>
        <taxon>Bacillati</taxon>
        <taxon>Actinomycetota</taxon>
        <taxon>Actinomycetes</taxon>
        <taxon>Mycobacteriales</taxon>
        <taxon>Gordoniaceae</taxon>
        <taxon>Gordonia</taxon>
    </lineage>
</organism>
<evidence type="ECO:0000313" key="3">
    <source>
        <dbReference type="Proteomes" id="UP000466307"/>
    </source>
</evidence>
<name>A0A7K3LMP0_9ACTN</name>
<proteinExistence type="predicted"/>
<dbReference type="Proteomes" id="UP000466307">
    <property type="component" value="Unassembled WGS sequence"/>
</dbReference>
<dbReference type="RefSeq" id="WP_083534547.1">
    <property type="nucleotide sequence ID" value="NZ_JAADZU010000017.1"/>
</dbReference>
<dbReference type="Gene3D" id="3.40.830.10">
    <property type="entry name" value="LigB-like"/>
    <property type="match status" value="1"/>
</dbReference>
<evidence type="ECO:0000256" key="1">
    <source>
        <dbReference type="SAM" id="MobiDB-lite"/>
    </source>
</evidence>
<feature type="region of interest" description="Disordered" evidence="1">
    <location>
        <begin position="59"/>
        <end position="83"/>
    </location>
</feature>
<keyword evidence="3" id="KW-1185">Reference proteome</keyword>